<proteinExistence type="predicted"/>
<dbReference type="Proteomes" id="UP000094714">
    <property type="component" value="Chromosome"/>
</dbReference>
<gene>
    <name evidence="1" type="ORF">LACFE_CDS0607</name>
</gene>
<dbReference type="RefSeq" id="WP_069775765.1">
    <property type="nucleotide sequence ID" value="NZ_CP017151.1"/>
</dbReference>
<organism evidence="1 2">
    <name type="scientific">Limosilactobacillus fermentum</name>
    <name type="common">Lactobacillus fermentum</name>
    <dbReference type="NCBI Taxonomy" id="1613"/>
    <lineage>
        <taxon>Bacteria</taxon>
        <taxon>Bacillati</taxon>
        <taxon>Bacillota</taxon>
        <taxon>Bacilli</taxon>
        <taxon>Lactobacillales</taxon>
        <taxon>Lactobacillaceae</taxon>
        <taxon>Limosilactobacillus</taxon>
    </lineage>
</organism>
<evidence type="ECO:0000313" key="2">
    <source>
        <dbReference type="Proteomes" id="UP000094714"/>
    </source>
</evidence>
<protein>
    <submittedName>
        <fullName evidence="1">Uncharacterized protein</fullName>
    </submittedName>
</protein>
<dbReference type="PATRIC" id="fig|1613.112.peg.638"/>
<dbReference type="EMBL" id="CP017151">
    <property type="protein sequence ID" value="AOR74074.1"/>
    <property type="molecule type" value="Genomic_DNA"/>
</dbReference>
<name>A0A1D7ZW36_LIMFE</name>
<reference evidence="1 2" key="1">
    <citation type="submission" date="2016-09" db="EMBL/GenBank/DDBJ databases">
        <title>Genome Sequence of the Lactobacillus fermentum strain NCC2970 (CNCM I-5068).</title>
        <authorList>
            <person name="Barretto C."/>
            <person name="Ngom-Bru C."/>
            <person name="Genevaz A."/>
            <person name="Fournier C."/>
            <person name="Moine D."/>
            <person name="Kassam M."/>
            <person name="Iltis A."/>
            <person name="Sagory-Zalkind P."/>
            <person name="Faucherand G."/>
            <person name="Descombes P."/>
            <person name="Duboux S."/>
        </authorList>
    </citation>
    <scope>NUCLEOTIDE SEQUENCE [LARGE SCALE GENOMIC DNA]</scope>
    <source>
        <strain evidence="1 2">NCC2970</strain>
    </source>
</reference>
<evidence type="ECO:0000313" key="1">
    <source>
        <dbReference type="EMBL" id="AOR74074.1"/>
    </source>
</evidence>
<accession>A0A1D7ZW36</accession>
<dbReference type="AlphaFoldDB" id="A0A1D7ZW36"/>
<sequence>MSQQPSVTSWQTTVQRQVENGLPKGFTLLAAHQSKGSESLYFTVLKEGVVFDLRLSYHPNAHPVNGLIDFDLRAFPGKKSLLKAIAGALSNRTNGHQLSYHDFVALAFVEKVSQASGIYLVAQEHLLCALSIPPLLEATLLDQWARKWLLVRFRDGQLLLSHTGMALLEAYWEIADVFIDEPIWDDNPRIESPAELIHHFS</sequence>